<sequence length="402" mass="46402">MSNKRRRMDKSSNCHKEIKFKKNCDLNCCDNLIVKDSDIYEAECVPVVTEKIFDSITLEDFKYRVENEEFTIVSTDRCHYDEGAPICIDKIGVTYDFIGIGEEKKEELVNSESVIFSAEPGTGYNIYDEVLYNEYVGTFVTNRCCEKDKKKQGIKSRVLENNVKFYVSNLQIVLIGTIGNKPFKAISSNAPYTGTIFDGVSLDFYGRMTLPKGYKKATIHEEYEGCLTAECATTNYSYSNDSETFTAAIEFLLVVEKTMYSTVTEKMAVFTMSNAVISHSGEVNHVCYNGCPEDSRYDYSEEDSRYDYSKEDSRYDCSKEDSRYECSKEDSRYDCSKEDSRYECSKEDSRYECSKEDSSYDYSKEDSRYECSEEDSRKCFSEISDESNCKDEIDRREDCCRD</sequence>
<organism evidence="1 2">
    <name type="scientific">Clostridium saudiense</name>
    <dbReference type="NCBI Taxonomy" id="1414720"/>
    <lineage>
        <taxon>Bacteria</taxon>
        <taxon>Bacillati</taxon>
        <taxon>Bacillota</taxon>
        <taxon>Clostridia</taxon>
        <taxon>Eubacteriales</taxon>
        <taxon>Clostridiaceae</taxon>
        <taxon>Clostridium</taxon>
    </lineage>
</organism>
<dbReference type="RefSeq" id="WP_195964949.1">
    <property type="nucleotide sequence ID" value="NZ_JACJLL010000029.1"/>
</dbReference>
<dbReference type="EMBL" id="JACJLL010000029">
    <property type="protein sequence ID" value="MBM6818992.1"/>
    <property type="molecule type" value="Genomic_DNA"/>
</dbReference>
<gene>
    <name evidence="1" type="ORF">H6A19_06505</name>
</gene>
<evidence type="ECO:0000313" key="2">
    <source>
        <dbReference type="Proteomes" id="UP000767334"/>
    </source>
</evidence>
<protein>
    <submittedName>
        <fullName evidence="1">Uncharacterized protein</fullName>
    </submittedName>
</protein>
<proteinExistence type="predicted"/>
<evidence type="ECO:0000313" key="1">
    <source>
        <dbReference type="EMBL" id="MBM6818992.1"/>
    </source>
</evidence>
<reference evidence="1 2" key="1">
    <citation type="journal article" date="2021" name="Sci. Rep.">
        <title>The distribution of antibiotic resistance genes in chicken gut microbiota commensals.</title>
        <authorList>
            <person name="Juricova H."/>
            <person name="Matiasovicova J."/>
            <person name="Kubasova T."/>
            <person name="Cejkova D."/>
            <person name="Rychlik I."/>
        </authorList>
    </citation>
    <scope>NUCLEOTIDE SEQUENCE [LARGE SCALE GENOMIC DNA]</scope>
    <source>
        <strain evidence="1 2">An435</strain>
    </source>
</reference>
<dbReference type="Proteomes" id="UP000767334">
    <property type="component" value="Unassembled WGS sequence"/>
</dbReference>
<accession>A0ABS2FG27</accession>
<comment type="caution">
    <text evidence="1">The sequence shown here is derived from an EMBL/GenBank/DDBJ whole genome shotgun (WGS) entry which is preliminary data.</text>
</comment>
<name>A0ABS2FG27_9CLOT</name>
<keyword evidence="2" id="KW-1185">Reference proteome</keyword>